<name>A0A6I2UGS0_9FIRM</name>
<sequence>MTTEILGFIIIAGAVIVLVARHQLSRAEDDPEVLEAATGRLRYELEQSADEIISRMTEHVDRLERLLREADYKAEVLQERIRQLEALQGAQGMHGMEAGAAYQPLSGAERQGVDYLTVRAAADASAANVNASAGAASVREPGGYGMPSMSESDRRAWELIREASMELEAQYEAQSNAMQSAQQSDALQQAVDIQTGNLDSYVSGSSYAAETADELGYAYDEEKGLDTEAAARQARQMLAQGFEVDDIARATGLGIGAVQLIRQMEARQAVNREKEG</sequence>
<gene>
    <name evidence="2" type="ORF">FYJ84_07165</name>
</gene>
<dbReference type="AlphaFoldDB" id="A0A6I2UGS0"/>
<protein>
    <submittedName>
        <fullName evidence="2">Uncharacterized protein</fullName>
    </submittedName>
</protein>
<evidence type="ECO:0000313" key="2">
    <source>
        <dbReference type="EMBL" id="MSU08760.1"/>
    </source>
</evidence>
<feature type="coiled-coil region" evidence="1">
    <location>
        <begin position="49"/>
        <end position="87"/>
    </location>
</feature>
<dbReference type="EMBL" id="VUNR01000012">
    <property type="protein sequence ID" value="MSU08760.1"/>
    <property type="molecule type" value="Genomic_DNA"/>
</dbReference>
<evidence type="ECO:0000256" key="1">
    <source>
        <dbReference type="SAM" id="Coils"/>
    </source>
</evidence>
<dbReference type="Proteomes" id="UP000433181">
    <property type="component" value="Unassembled WGS sequence"/>
</dbReference>
<keyword evidence="1" id="KW-0175">Coiled coil</keyword>
<reference evidence="2 3" key="1">
    <citation type="submission" date="2019-08" db="EMBL/GenBank/DDBJ databases">
        <title>In-depth cultivation of the pig gut microbiome towards novel bacterial diversity and tailored functional studies.</title>
        <authorList>
            <person name="Wylensek D."/>
            <person name="Hitch T.C.A."/>
            <person name="Clavel T."/>
        </authorList>
    </citation>
    <scope>NUCLEOTIDE SEQUENCE [LARGE SCALE GENOMIC DNA]</scope>
    <source>
        <strain evidence="2 3">WCA-693-APC-5D-A</strain>
    </source>
</reference>
<organism evidence="2 3">
    <name type="scientific">Anaerovibrio slackiae</name>
    <dbReference type="NCBI Taxonomy" id="2652309"/>
    <lineage>
        <taxon>Bacteria</taxon>
        <taxon>Bacillati</taxon>
        <taxon>Bacillota</taxon>
        <taxon>Negativicutes</taxon>
        <taxon>Selenomonadales</taxon>
        <taxon>Selenomonadaceae</taxon>
        <taxon>Anaerovibrio</taxon>
    </lineage>
</organism>
<dbReference type="GeneID" id="96778692"/>
<comment type="caution">
    <text evidence="2">The sequence shown here is derived from an EMBL/GenBank/DDBJ whole genome shotgun (WGS) entry which is preliminary data.</text>
</comment>
<proteinExistence type="predicted"/>
<evidence type="ECO:0000313" key="3">
    <source>
        <dbReference type="Proteomes" id="UP000433181"/>
    </source>
</evidence>
<dbReference type="RefSeq" id="WP_154406927.1">
    <property type="nucleotide sequence ID" value="NZ_VUNR01000012.1"/>
</dbReference>
<keyword evidence="3" id="KW-1185">Reference proteome</keyword>
<accession>A0A6I2UGS0</accession>